<feature type="compositionally biased region" description="Low complexity" evidence="1">
    <location>
        <begin position="565"/>
        <end position="606"/>
    </location>
</feature>
<evidence type="ECO:0000313" key="2">
    <source>
        <dbReference type="EMBL" id="KAL3229712.1"/>
    </source>
</evidence>
<feature type="region of interest" description="Disordered" evidence="1">
    <location>
        <begin position="86"/>
        <end position="106"/>
    </location>
</feature>
<protein>
    <submittedName>
        <fullName evidence="2">Protein SCD5</fullName>
    </submittedName>
</protein>
<feature type="region of interest" description="Disordered" evidence="1">
    <location>
        <begin position="1"/>
        <end position="35"/>
    </location>
</feature>
<sequence>MSFDWLNVPGLNTGTDDRQSSNLPTVSFNFGDSSNTNNDLHFLDETMKSSSDPALVRKLDSQGRDVPPASGAYLQQNGLHRSQEVLSEPQNRSRGNTLNSQSHNPIHQLQDDYKETPEDLRVPLSLSQAQLTHEELRTYIRWYNYITARTHGKLIKLTDIFQFMKNFNITEELKNRIFLVFRSCKNALNIGQFFAVLRLLAKALLAGVLPNRQMILEKAPIPRPRPILNKEGGNEFYEEIEEDVPETSGDVSGNQSGSGEKVDFDSFASLLLTGKKVRKRVRRKVKNSVFKNKKVRFAEKVTFQDAPHYGKGKQNQSGQDTPSPEDDSTTEDGPLDLSLPMDQLLKQMAKRKKNSALVSSVPTEQQETEEEREILSDMKDSLSHFKQIQAPDSVTQIPPIIAQDGNQNGSTAHNSTIFNTGIGIMNQFPTPNNAVDNAEPELQPLKPTATGSANYLMKSHMDTSAPAPQFDNPPIIPPANQTEVMEPLKPTATGSANYLMKQQFKPPTTSHPPVPQQMSSPEPNGQVFSNQSMNMHSMPLSPNSTNQQNMLPQTHGQNLQPQISQMQQNTTQGMQQHIPQMQQQNNTQQQLPQQATPQLVVQPQAQHQNHITINPPQTQQSNHQQTFQPTQQQQPIRGPNNSQTNGLQLPNNTGMNNLRVESPSMLSPNNAAGNYFQSLLSHSPSPNNSQTNIHSNLTGQLSPNLSYGNNIQTAQPTIGQQRMQQTGTGQQLPIYNNNNSSIGVYNQYQQPPIQHQNSQPPPQQNRPPFGNMQQHQPQQGVPQYFQSDIQGSYNTNNQRYMNNASPVGNNQGMPTSNQISTQDILGNLQSLKQQVDALQNQYSGR</sequence>
<reference evidence="2 3" key="1">
    <citation type="submission" date="2024-05" db="EMBL/GenBank/DDBJ databases">
        <title>Long read based assembly of the Candida bracarensis genome reveals expanded adhesin content.</title>
        <authorList>
            <person name="Marcet-Houben M."/>
            <person name="Ksiezopolska E."/>
            <person name="Gabaldon T."/>
        </authorList>
    </citation>
    <scope>NUCLEOTIDE SEQUENCE [LARGE SCALE GENOMIC DNA]</scope>
    <source>
        <strain evidence="2 3">CBM6</strain>
    </source>
</reference>
<feature type="compositionally biased region" description="Acidic residues" evidence="1">
    <location>
        <begin position="323"/>
        <end position="334"/>
    </location>
</feature>
<dbReference type="Proteomes" id="UP001623330">
    <property type="component" value="Unassembled WGS sequence"/>
</dbReference>
<feature type="compositionally biased region" description="Low complexity" evidence="1">
    <location>
        <begin position="773"/>
        <end position="786"/>
    </location>
</feature>
<feature type="compositionally biased region" description="Low complexity" evidence="1">
    <location>
        <begin position="717"/>
        <end position="731"/>
    </location>
</feature>
<feature type="compositionally biased region" description="Low complexity" evidence="1">
    <location>
        <begin position="677"/>
        <end position="690"/>
    </location>
</feature>
<feature type="compositionally biased region" description="Low complexity" evidence="1">
    <location>
        <begin position="746"/>
        <end position="758"/>
    </location>
</feature>
<name>A0ABR4NP49_9SACH</name>
<proteinExistence type="predicted"/>
<evidence type="ECO:0000313" key="3">
    <source>
        <dbReference type="Proteomes" id="UP001623330"/>
    </source>
</evidence>
<feature type="compositionally biased region" description="Low complexity" evidence="1">
    <location>
        <begin position="615"/>
        <end position="635"/>
    </location>
</feature>
<accession>A0ABR4NP49</accession>
<feature type="region of interest" description="Disordered" evidence="1">
    <location>
        <begin position="503"/>
        <end position="819"/>
    </location>
</feature>
<comment type="caution">
    <text evidence="2">The sequence shown here is derived from an EMBL/GenBank/DDBJ whole genome shotgun (WGS) entry which is preliminary data.</text>
</comment>
<organism evidence="2 3">
    <name type="scientific">Nakaseomyces bracarensis</name>
    <dbReference type="NCBI Taxonomy" id="273131"/>
    <lineage>
        <taxon>Eukaryota</taxon>
        <taxon>Fungi</taxon>
        <taxon>Dikarya</taxon>
        <taxon>Ascomycota</taxon>
        <taxon>Saccharomycotina</taxon>
        <taxon>Saccharomycetes</taxon>
        <taxon>Saccharomycetales</taxon>
        <taxon>Saccharomycetaceae</taxon>
        <taxon>Nakaseomyces</taxon>
    </lineage>
</organism>
<feature type="region of interest" description="Disordered" evidence="1">
    <location>
        <begin position="301"/>
        <end position="373"/>
    </location>
</feature>
<feature type="compositionally biased region" description="Polar residues" evidence="1">
    <location>
        <begin position="639"/>
        <end position="656"/>
    </location>
</feature>
<feature type="compositionally biased region" description="Polar residues" evidence="1">
    <location>
        <begin position="313"/>
        <end position="322"/>
    </location>
</feature>
<feature type="compositionally biased region" description="Polar residues" evidence="1">
    <location>
        <begin position="10"/>
        <end position="35"/>
    </location>
</feature>
<feature type="compositionally biased region" description="Polar residues" evidence="1">
    <location>
        <begin position="691"/>
        <end position="716"/>
    </location>
</feature>
<feature type="compositionally biased region" description="Polar residues" evidence="1">
    <location>
        <begin position="733"/>
        <end position="744"/>
    </location>
</feature>
<dbReference type="EMBL" id="JBEVYD010000011">
    <property type="protein sequence ID" value="KAL3229712.1"/>
    <property type="molecule type" value="Genomic_DNA"/>
</dbReference>
<feature type="compositionally biased region" description="Polar residues" evidence="1">
    <location>
        <begin position="787"/>
        <end position="819"/>
    </location>
</feature>
<gene>
    <name evidence="2" type="ORF">RNJ44_01848</name>
</gene>
<feature type="compositionally biased region" description="Polar residues" evidence="1">
    <location>
        <begin position="516"/>
        <end position="564"/>
    </location>
</feature>
<keyword evidence="3" id="KW-1185">Reference proteome</keyword>
<feature type="compositionally biased region" description="Polar residues" evidence="1">
    <location>
        <begin position="664"/>
        <end position="676"/>
    </location>
</feature>
<evidence type="ECO:0000256" key="1">
    <source>
        <dbReference type="SAM" id="MobiDB-lite"/>
    </source>
</evidence>